<reference evidence="1" key="1">
    <citation type="journal article" date="2014" name="Front. Microbiol.">
        <title>High frequency of phylogenetically diverse reductive dehalogenase-homologous genes in deep subseafloor sedimentary metagenomes.</title>
        <authorList>
            <person name="Kawai M."/>
            <person name="Futagami T."/>
            <person name="Toyoda A."/>
            <person name="Takaki Y."/>
            <person name="Nishi S."/>
            <person name="Hori S."/>
            <person name="Arai W."/>
            <person name="Tsubouchi T."/>
            <person name="Morono Y."/>
            <person name="Uchiyama I."/>
            <person name="Ito T."/>
            <person name="Fujiyama A."/>
            <person name="Inagaki F."/>
            <person name="Takami H."/>
        </authorList>
    </citation>
    <scope>NUCLEOTIDE SEQUENCE</scope>
    <source>
        <strain evidence="1">Expedition CK06-06</strain>
    </source>
</reference>
<dbReference type="InterPro" id="IPR011050">
    <property type="entry name" value="Pectin_lyase_fold/virulence"/>
</dbReference>
<evidence type="ECO:0000313" key="1">
    <source>
        <dbReference type="EMBL" id="GAG77202.1"/>
    </source>
</evidence>
<accession>X1B7B9</accession>
<gene>
    <name evidence="1" type="ORF">S01H4_23332</name>
</gene>
<name>X1B7B9_9ZZZZ</name>
<dbReference type="AlphaFoldDB" id="X1B7B9"/>
<comment type="caution">
    <text evidence="1">The sequence shown here is derived from an EMBL/GenBank/DDBJ whole genome shotgun (WGS) entry which is preliminary data.</text>
</comment>
<dbReference type="SUPFAM" id="SSF51126">
    <property type="entry name" value="Pectin lyase-like"/>
    <property type="match status" value="1"/>
</dbReference>
<dbReference type="EMBL" id="BART01010809">
    <property type="protein sequence ID" value="GAG77202.1"/>
    <property type="molecule type" value="Genomic_DNA"/>
</dbReference>
<protein>
    <recommendedName>
        <fullName evidence="2">Right handed beta helix domain-containing protein</fullName>
    </recommendedName>
</protein>
<sequence>MFINYNFLENHIINSTQDRKSSIINNTQEDIRVSNGYQLVDPINISSWSDWALYPFITGNGTDLNPFIIENIEINGVGIKTMQSGNRTLLDYTYGGIFINTNGSFIIRNCKISLTSIGIYLSISIPSGAYQIVNVEITDCSIGIYSRWPHIIVNISNCYIHNCNWVSITATIDMRDHIDYGGIGIWVGPSGSVIEDCRIENCSIGMMAGGAEDIHNNEFINCGIVLSAYFSNYD</sequence>
<evidence type="ECO:0008006" key="2">
    <source>
        <dbReference type="Google" id="ProtNLM"/>
    </source>
</evidence>
<proteinExistence type="predicted"/>
<organism evidence="1">
    <name type="scientific">marine sediment metagenome</name>
    <dbReference type="NCBI Taxonomy" id="412755"/>
    <lineage>
        <taxon>unclassified sequences</taxon>
        <taxon>metagenomes</taxon>
        <taxon>ecological metagenomes</taxon>
    </lineage>
</organism>
<feature type="non-terminal residue" evidence="1">
    <location>
        <position position="234"/>
    </location>
</feature>